<evidence type="ECO:0000256" key="1">
    <source>
        <dbReference type="ARBA" id="ARBA00022723"/>
    </source>
</evidence>
<organism evidence="6">
    <name type="scientific">uncultured Rubrobacteraceae bacterium</name>
    <dbReference type="NCBI Taxonomy" id="349277"/>
    <lineage>
        <taxon>Bacteria</taxon>
        <taxon>Bacillati</taxon>
        <taxon>Actinomycetota</taxon>
        <taxon>Rubrobacteria</taxon>
        <taxon>Rubrobacterales</taxon>
        <taxon>Rubrobacteraceae</taxon>
        <taxon>environmental samples</taxon>
    </lineage>
</organism>
<evidence type="ECO:0000256" key="2">
    <source>
        <dbReference type="ARBA" id="ARBA00022801"/>
    </source>
</evidence>
<evidence type="ECO:0000259" key="5">
    <source>
        <dbReference type="Pfam" id="PF00149"/>
    </source>
</evidence>
<sequence>MVEDGESMSTGGRLTICQISDIHCGSPYFIPDLLERSILEINDLDPAAVVVSGDLTNAGYRQEFEIAAEYVRRFDCPNVMVIPGNHDSRNVGYVHFERLFGERYSCIEFDNAVMVGIDSSEPDLNDGRVGREHYGFIHQAFANAGDKLRIFVIHHHLIPIPGTGRERNIIFDAGDVLELLDEVGVDLVLSGHKHVPYSWKLEDFFIVNAGTASTTRLRGNTRPCYNIIEIEDGRVKVFRKYPFKQRELTVDFDSTTHEYVRYEEKIDANVGVDPEVALGGE</sequence>
<evidence type="ECO:0000313" key="6">
    <source>
        <dbReference type="EMBL" id="CAA9484154.1"/>
    </source>
</evidence>
<dbReference type="GO" id="GO:0046872">
    <property type="term" value="F:metal ion binding"/>
    <property type="evidence" value="ECO:0007669"/>
    <property type="project" value="UniProtKB-KW"/>
</dbReference>
<protein>
    <submittedName>
        <fullName evidence="6">3',5'-cyclic-nucleotide phosphodiesterase</fullName>
    </submittedName>
</protein>
<dbReference type="InterPro" id="IPR029052">
    <property type="entry name" value="Metallo-depent_PP-like"/>
</dbReference>
<dbReference type="Gene3D" id="3.60.21.10">
    <property type="match status" value="1"/>
</dbReference>
<dbReference type="GO" id="GO:0016787">
    <property type="term" value="F:hydrolase activity"/>
    <property type="evidence" value="ECO:0007669"/>
    <property type="project" value="UniProtKB-KW"/>
</dbReference>
<comment type="similarity">
    <text evidence="4">Belongs to the cyclic nucleotide phosphodiesterase class-III family.</text>
</comment>
<dbReference type="EMBL" id="CADCVH010000131">
    <property type="protein sequence ID" value="CAA9484154.1"/>
    <property type="molecule type" value="Genomic_DNA"/>
</dbReference>
<dbReference type="SUPFAM" id="SSF56300">
    <property type="entry name" value="Metallo-dependent phosphatases"/>
    <property type="match status" value="1"/>
</dbReference>
<dbReference type="AlphaFoldDB" id="A0A6J4RWS1"/>
<dbReference type="PANTHER" id="PTHR42988:SF2">
    <property type="entry name" value="CYCLIC NUCLEOTIDE PHOSPHODIESTERASE CBUA0032-RELATED"/>
    <property type="match status" value="1"/>
</dbReference>
<dbReference type="PANTHER" id="PTHR42988">
    <property type="entry name" value="PHOSPHOHYDROLASE"/>
    <property type="match status" value="1"/>
</dbReference>
<reference evidence="6" key="1">
    <citation type="submission" date="2020-02" db="EMBL/GenBank/DDBJ databases">
        <authorList>
            <person name="Meier V. D."/>
        </authorList>
    </citation>
    <scope>NUCLEOTIDE SEQUENCE</scope>
    <source>
        <strain evidence="6">AVDCRST_MAG02</strain>
    </source>
</reference>
<dbReference type="InterPro" id="IPR050884">
    <property type="entry name" value="CNP_phosphodiesterase-III"/>
</dbReference>
<keyword evidence="3" id="KW-0408">Iron</keyword>
<evidence type="ECO:0000256" key="4">
    <source>
        <dbReference type="ARBA" id="ARBA00025742"/>
    </source>
</evidence>
<evidence type="ECO:0000256" key="3">
    <source>
        <dbReference type="ARBA" id="ARBA00023004"/>
    </source>
</evidence>
<feature type="domain" description="Calcineurin-like phosphoesterase" evidence="5">
    <location>
        <begin position="15"/>
        <end position="196"/>
    </location>
</feature>
<gene>
    <name evidence="6" type="ORF">AVDCRST_MAG02-4867</name>
</gene>
<proteinExistence type="inferred from homology"/>
<name>A0A6J4RWS1_9ACTN</name>
<dbReference type="InterPro" id="IPR004843">
    <property type="entry name" value="Calcineurin-like_PHP"/>
</dbReference>
<dbReference type="CDD" id="cd07400">
    <property type="entry name" value="MPP_1"/>
    <property type="match status" value="1"/>
</dbReference>
<keyword evidence="2" id="KW-0378">Hydrolase</keyword>
<keyword evidence="1" id="KW-0479">Metal-binding</keyword>
<dbReference type="Pfam" id="PF00149">
    <property type="entry name" value="Metallophos"/>
    <property type="match status" value="1"/>
</dbReference>
<accession>A0A6J4RWS1</accession>